<keyword evidence="3" id="KW-0217">Developmental protein</keyword>
<dbReference type="GO" id="GO:0005634">
    <property type="term" value="C:nucleus"/>
    <property type="evidence" value="ECO:0007669"/>
    <property type="project" value="UniProtKB-SubCell"/>
</dbReference>
<evidence type="ECO:0000256" key="1">
    <source>
        <dbReference type="ARBA" id="ARBA00004123"/>
    </source>
</evidence>
<dbReference type="NCBIfam" id="TIGR01624">
    <property type="entry name" value="LRP1_Cterm"/>
    <property type="match status" value="1"/>
</dbReference>
<keyword evidence="5" id="KW-0862">Zinc</keyword>
<name>A0AAD7LZR6_QUISA</name>
<proteinExistence type="inferred from homology"/>
<keyword evidence="12" id="KW-1185">Reference proteome</keyword>
<dbReference type="GO" id="GO:0009734">
    <property type="term" value="P:auxin-activated signaling pathway"/>
    <property type="evidence" value="ECO:0007669"/>
    <property type="project" value="UniProtKB-KW"/>
</dbReference>
<evidence type="ECO:0000256" key="4">
    <source>
        <dbReference type="ARBA" id="ARBA00022723"/>
    </source>
</evidence>
<keyword evidence="4" id="KW-0479">Metal-binding</keyword>
<dbReference type="GO" id="GO:0003700">
    <property type="term" value="F:DNA-binding transcription factor activity"/>
    <property type="evidence" value="ECO:0007669"/>
    <property type="project" value="InterPro"/>
</dbReference>
<evidence type="ECO:0000256" key="3">
    <source>
        <dbReference type="ARBA" id="ARBA00022473"/>
    </source>
</evidence>
<gene>
    <name evidence="11" type="ORF">O6P43_011554</name>
</gene>
<evidence type="ECO:0000256" key="9">
    <source>
        <dbReference type="ARBA" id="ARBA00023242"/>
    </source>
</evidence>
<keyword evidence="9" id="KW-0539">Nucleus</keyword>
<evidence type="ECO:0000256" key="2">
    <source>
        <dbReference type="ARBA" id="ARBA00006911"/>
    </source>
</evidence>
<dbReference type="InterPro" id="IPR006510">
    <property type="entry name" value="Znf_LRP1"/>
</dbReference>
<keyword evidence="6" id="KW-0073">Auxin biosynthesis</keyword>
<evidence type="ECO:0000313" key="11">
    <source>
        <dbReference type="EMBL" id="KAJ7967268.1"/>
    </source>
</evidence>
<sequence length="208" mass="23516">MMRQGGELVGDSTSRCQDCGNQAKRDCLYMRCRTCCKSKGFQCQTHIRSTWIPEYRRRQGQQQVASTILPQHLQGHNPQRNRLHNNPTSEEVNFPDEMNSMAIFRCVRVRSKDDMVDEYAYQTTVNIGGRLFRGILYDQGPERAYTTGESSVSALHQYNLTNVAAITSGTATTACTSATAAESFLPPPYPFSFNAFMPGMQHFYHPKP</sequence>
<dbReference type="GO" id="GO:0003677">
    <property type="term" value="F:DNA binding"/>
    <property type="evidence" value="ECO:0007669"/>
    <property type="project" value="UniProtKB-KW"/>
</dbReference>
<comment type="caution">
    <text evidence="11">The sequence shown here is derived from an EMBL/GenBank/DDBJ whole genome shotgun (WGS) entry which is preliminary data.</text>
</comment>
<dbReference type="GO" id="GO:0045893">
    <property type="term" value="P:positive regulation of DNA-templated transcription"/>
    <property type="evidence" value="ECO:0007669"/>
    <property type="project" value="TreeGrafter"/>
</dbReference>
<evidence type="ECO:0000256" key="8">
    <source>
        <dbReference type="ARBA" id="ARBA00023159"/>
    </source>
</evidence>
<dbReference type="KEGG" id="qsa:O6P43_011554"/>
<keyword evidence="8" id="KW-0010">Activator</keyword>
<dbReference type="PANTHER" id="PTHR31604:SF16">
    <property type="entry name" value="PROTEIN SHI RELATED SEQUENCE 3"/>
    <property type="match status" value="1"/>
</dbReference>
<organism evidence="11 12">
    <name type="scientific">Quillaja saponaria</name>
    <name type="common">Soap bark tree</name>
    <dbReference type="NCBI Taxonomy" id="32244"/>
    <lineage>
        <taxon>Eukaryota</taxon>
        <taxon>Viridiplantae</taxon>
        <taxon>Streptophyta</taxon>
        <taxon>Embryophyta</taxon>
        <taxon>Tracheophyta</taxon>
        <taxon>Spermatophyta</taxon>
        <taxon>Magnoliopsida</taxon>
        <taxon>eudicotyledons</taxon>
        <taxon>Gunneridae</taxon>
        <taxon>Pentapetalae</taxon>
        <taxon>rosids</taxon>
        <taxon>fabids</taxon>
        <taxon>Fabales</taxon>
        <taxon>Quillajaceae</taxon>
        <taxon>Quillaja</taxon>
    </lineage>
</organism>
<dbReference type="Proteomes" id="UP001163823">
    <property type="component" value="Chromosome 5"/>
</dbReference>
<dbReference type="Pfam" id="PF05142">
    <property type="entry name" value="DUF702"/>
    <property type="match status" value="1"/>
</dbReference>
<evidence type="ECO:0000256" key="7">
    <source>
        <dbReference type="ARBA" id="ARBA00023125"/>
    </source>
</evidence>
<protein>
    <submittedName>
        <fullName evidence="11">Protein SHI RELATED SEQUENCE 1</fullName>
    </submittedName>
</protein>
<dbReference type="InterPro" id="IPR007818">
    <property type="entry name" value="SHI"/>
</dbReference>
<keyword evidence="10" id="KW-0927">Auxin signaling pathway</keyword>
<dbReference type="PANTHER" id="PTHR31604">
    <property type="entry name" value="PROTEIN LATERAL ROOT PRIMORDIUM 1"/>
    <property type="match status" value="1"/>
</dbReference>
<dbReference type="GO" id="GO:0009851">
    <property type="term" value="P:auxin biosynthetic process"/>
    <property type="evidence" value="ECO:0007669"/>
    <property type="project" value="UniProtKB-KW"/>
</dbReference>
<comment type="subcellular location">
    <subcellularLocation>
        <location evidence="1">Nucleus</location>
    </subcellularLocation>
</comment>
<keyword evidence="7" id="KW-0238">DNA-binding</keyword>
<evidence type="ECO:0000256" key="5">
    <source>
        <dbReference type="ARBA" id="ARBA00022833"/>
    </source>
</evidence>
<reference evidence="11" key="1">
    <citation type="journal article" date="2023" name="Science">
        <title>Elucidation of the pathway for biosynthesis of saponin adjuvants from the soapbark tree.</title>
        <authorList>
            <person name="Reed J."/>
            <person name="Orme A."/>
            <person name="El-Demerdash A."/>
            <person name="Owen C."/>
            <person name="Martin L.B.B."/>
            <person name="Misra R.C."/>
            <person name="Kikuchi S."/>
            <person name="Rejzek M."/>
            <person name="Martin A.C."/>
            <person name="Harkess A."/>
            <person name="Leebens-Mack J."/>
            <person name="Louveau T."/>
            <person name="Stephenson M.J."/>
            <person name="Osbourn A."/>
        </authorList>
    </citation>
    <scope>NUCLEOTIDE SEQUENCE</scope>
    <source>
        <strain evidence="11">S10</strain>
    </source>
</reference>
<dbReference type="GO" id="GO:0046872">
    <property type="term" value="F:metal ion binding"/>
    <property type="evidence" value="ECO:0007669"/>
    <property type="project" value="UniProtKB-KW"/>
</dbReference>
<accession>A0AAD7LZR6</accession>
<dbReference type="InterPro" id="IPR006511">
    <property type="entry name" value="SHI_C"/>
</dbReference>
<dbReference type="NCBIfam" id="TIGR01623">
    <property type="entry name" value="put_zinc_LRP1"/>
    <property type="match status" value="1"/>
</dbReference>
<evidence type="ECO:0000313" key="12">
    <source>
        <dbReference type="Proteomes" id="UP001163823"/>
    </source>
</evidence>
<dbReference type="AlphaFoldDB" id="A0AAD7LZR6"/>
<comment type="similarity">
    <text evidence="2">Belongs to the SHI protein family.</text>
</comment>
<evidence type="ECO:0000256" key="6">
    <source>
        <dbReference type="ARBA" id="ARBA00023070"/>
    </source>
</evidence>
<dbReference type="EMBL" id="JARAOO010000005">
    <property type="protein sequence ID" value="KAJ7967268.1"/>
    <property type="molecule type" value="Genomic_DNA"/>
</dbReference>
<evidence type="ECO:0000256" key="10">
    <source>
        <dbReference type="ARBA" id="ARBA00023294"/>
    </source>
</evidence>